<name>A0AA39NAF4_ARMTA</name>
<keyword evidence="2" id="KW-1185">Reference proteome</keyword>
<proteinExistence type="predicted"/>
<dbReference type="GeneID" id="85352540"/>
<dbReference type="AlphaFoldDB" id="A0AA39NAF4"/>
<dbReference type="EMBL" id="JAUEPS010000010">
    <property type="protein sequence ID" value="KAK0461979.1"/>
    <property type="molecule type" value="Genomic_DNA"/>
</dbReference>
<gene>
    <name evidence="1" type="ORF">EV420DRAFT_139529</name>
</gene>
<dbReference type="RefSeq" id="XP_060333717.1">
    <property type="nucleotide sequence ID" value="XM_060468992.1"/>
</dbReference>
<evidence type="ECO:0000313" key="1">
    <source>
        <dbReference type="EMBL" id="KAK0461979.1"/>
    </source>
</evidence>
<reference evidence="1" key="1">
    <citation type="submission" date="2023-06" db="EMBL/GenBank/DDBJ databases">
        <authorList>
            <consortium name="Lawrence Berkeley National Laboratory"/>
            <person name="Ahrendt S."/>
            <person name="Sahu N."/>
            <person name="Indic B."/>
            <person name="Wong-Bajracharya J."/>
            <person name="Merenyi Z."/>
            <person name="Ke H.-M."/>
            <person name="Monk M."/>
            <person name="Kocsube S."/>
            <person name="Drula E."/>
            <person name="Lipzen A."/>
            <person name="Balint B."/>
            <person name="Henrissat B."/>
            <person name="Andreopoulos B."/>
            <person name="Martin F.M."/>
            <person name="Harder C.B."/>
            <person name="Rigling D."/>
            <person name="Ford K.L."/>
            <person name="Foster G.D."/>
            <person name="Pangilinan J."/>
            <person name="Papanicolaou A."/>
            <person name="Barry K."/>
            <person name="LaButti K."/>
            <person name="Viragh M."/>
            <person name="Koriabine M."/>
            <person name="Yan M."/>
            <person name="Riley R."/>
            <person name="Champramary S."/>
            <person name="Plett K.L."/>
            <person name="Tsai I.J."/>
            <person name="Slot J."/>
            <person name="Sipos G."/>
            <person name="Plett J."/>
            <person name="Nagy L.G."/>
            <person name="Grigoriev I.V."/>
        </authorList>
    </citation>
    <scope>NUCLEOTIDE SEQUENCE</scope>
    <source>
        <strain evidence="1">CCBAS 213</strain>
    </source>
</reference>
<sequence>MVISKTESVAVLSYKFCLACASSPGDATIVAGFANNQAISLLPLQPITTLTFYSMTQACNSSLHTLSLHIGPFISQEFFRELLRSTFVQVKYNCPGLLKVNCSIATGEWDKSPEIQQELIRFSSVGVLPNIPSFAFAFPADIIGDSALTSLLAFFNVRELVVTPPTTCFISPQRRATICADLIRYIPSFTSVRKFGLPLELMASLYSLLREIATLPDCTEIEFDSGEQFYASMDLESRRTIAMALAFGSRDFHGTLSGIPLDIAELT</sequence>
<evidence type="ECO:0000313" key="2">
    <source>
        <dbReference type="Proteomes" id="UP001175211"/>
    </source>
</evidence>
<dbReference type="Proteomes" id="UP001175211">
    <property type="component" value="Unassembled WGS sequence"/>
</dbReference>
<organism evidence="1 2">
    <name type="scientific">Armillaria tabescens</name>
    <name type="common">Ringless honey mushroom</name>
    <name type="synonym">Agaricus tabescens</name>
    <dbReference type="NCBI Taxonomy" id="1929756"/>
    <lineage>
        <taxon>Eukaryota</taxon>
        <taxon>Fungi</taxon>
        <taxon>Dikarya</taxon>
        <taxon>Basidiomycota</taxon>
        <taxon>Agaricomycotina</taxon>
        <taxon>Agaricomycetes</taxon>
        <taxon>Agaricomycetidae</taxon>
        <taxon>Agaricales</taxon>
        <taxon>Marasmiineae</taxon>
        <taxon>Physalacriaceae</taxon>
        <taxon>Desarmillaria</taxon>
    </lineage>
</organism>
<protein>
    <submittedName>
        <fullName evidence="1">Uncharacterized protein</fullName>
    </submittedName>
</protein>
<comment type="caution">
    <text evidence="1">The sequence shown here is derived from an EMBL/GenBank/DDBJ whole genome shotgun (WGS) entry which is preliminary data.</text>
</comment>
<accession>A0AA39NAF4</accession>